<dbReference type="Proteomes" id="UP000663868">
    <property type="component" value="Unassembled WGS sequence"/>
</dbReference>
<feature type="non-terminal residue" evidence="2">
    <location>
        <position position="1"/>
    </location>
</feature>
<comment type="caution">
    <text evidence="2">The sequence shown here is derived from an EMBL/GenBank/DDBJ whole genome shotgun (WGS) entry which is preliminary data.</text>
</comment>
<reference evidence="2" key="1">
    <citation type="submission" date="2021-02" db="EMBL/GenBank/DDBJ databases">
        <authorList>
            <person name="Nowell W R."/>
        </authorList>
    </citation>
    <scope>NUCLEOTIDE SEQUENCE</scope>
</reference>
<evidence type="ECO:0000313" key="3">
    <source>
        <dbReference type="Proteomes" id="UP000663868"/>
    </source>
</evidence>
<sequence>NETVLEKILQERLRLVQQMTELNKQHNMTQEELANLELKTRQSRMTNENIIE</sequence>
<feature type="coiled-coil region" evidence="1">
    <location>
        <begin position="5"/>
        <end position="39"/>
    </location>
</feature>
<evidence type="ECO:0000313" key="2">
    <source>
        <dbReference type="EMBL" id="CAF4337275.1"/>
    </source>
</evidence>
<gene>
    <name evidence="2" type="ORF">KXQ929_LOCUS47509</name>
</gene>
<protein>
    <submittedName>
        <fullName evidence="2">Uncharacterized protein</fullName>
    </submittedName>
</protein>
<dbReference type="EMBL" id="CAJOBB010017260">
    <property type="protein sequence ID" value="CAF4337275.1"/>
    <property type="molecule type" value="Genomic_DNA"/>
</dbReference>
<organism evidence="2 3">
    <name type="scientific">Adineta steineri</name>
    <dbReference type="NCBI Taxonomy" id="433720"/>
    <lineage>
        <taxon>Eukaryota</taxon>
        <taxon>Metazoa</taxon>
        <taxon>Spiralia</taxon>
        <taxon>Gnathifera</taxon>
        <taxon>Rotifera</taxon>
        <taxon>Eurotatoria</taxon>
        <taxon>Bdelloidea</taxon>
        <taxon>Adinetida</taxon>
        <taxon>Adinetidae</taxon>
        <taxon>Adineta</taxon>
    </lineage>
</organism>
<keyword evidence="1" id="KW-0175">Coiled coil</keyword>
<accession>A0A820K7F2</accession>
<name>A0A820K7F2_9BILA</name>
<dbReference type="AlphaFoldDB" id="A0A820K7F2"/>
<evidence type="ECO:0000256" key="1">
    <source>
        <dbReference type="SAM" id="Coils"/>
    </source>
</evidence>
<proteinExistence type="predicted"/>